<evidence type="ECO:0000313" key="2">
    <source>
        <dbReference type="EMBL" id="GFO06607.1"/>
    </source>
</evidence>
<sequence>MHQSTYFPDRLDIPIHCCESSVVVWFVYRASPQQGDLRLSGPSSGQGTCGGAQTRDRRINADLRTDSLSTVPLTPPSVGVAGSES</sequence>
<name>A0AAV4AH72_9GAST</name>
<dbReference type="EMBL" id="BLXT01003778">
    <property type="protein sequence ID" value="GFO06607.1"/>
    <property type="molecule type" value="Genomic_DNA"/>
</dbReference>
<dbReference type="Proteomes" id="UP000735302">
    <property type="component" value="Unassembled WGS sequence"/>
</dbReference>
<reference evidence="2 3" key="1">
    <citation type="journal article" date="2021" name="Elife">
        <title>Chloroplast acquisition without the gene transfer in kleptoplastic sea slugs, Plakobranchus ocellatus.</title>
        <authorList>
            <person name="Maeda T."/>
            <person name="Takahashi S."/>
            <person name="Yoshida T."/>
            <person name="Shimamura S."/>
            <person name="Takaki Y."/>
            <person name="Nagai Y."/>
            <person name="Toyoda A."/>
            <person name="Suzuki Y."/>
            <person name="Arimoto A."/>
            <person name="Ishii H."/>
            <person name="Satoh N."/>
            <person name="Nishiyama T."/>
            <person name="Hasebe M."/>
            <person name="Maruyama T."/>
            <person name="Minagawa J."/>
            <person name="Obokata J."/>
            <person name="Shigenobu S."/>
        </authorList>
    </citation>
    <scope>NUCLEOTIDE SEQUENCE [LARGE SCALE GENOMIC DNA]</scope>
</reference>
<proteinExistence type="predicted"/>
<dbReference type="AlphaFoldDB" id="A0AAV4AH72"/>
<keyword evidence="3" id="KW-1185">Reference proteome</keyword>
<evidence type="ECO:0000313" key="3">
    <source>
        <dbReference type="Proteomes" id="UP000735302"/>
    </source>
</evidence>
<gene>
    <name evidence="2" type="ORF">PoB_003311200</name>
</gene>
<feature type="compositionally biased region" description="Basic and acidic residues" evidence="1">
    <location>
        <begin position="54"/>
        <end position="65"/>
    </location>
</feature>
<comment type="caution">
    <text evidence="2">The sequence shown here is derived from an EMBL/GenBank/DDBJ whole genome shotgun (WGS) entry which is preliminary data.</text>
</comment>
<organism evidence="2 3">
    <name type="scientific">Plakobranchus ocellatus</name>
    <dbReference type="NCBI Taxonomy" id="259542"/>
    <lineage>
        <taxon>Eukaryota</taxon>
        <taxon>Metazoa</taxon>
        <taxon>Spiralia</taxon>
        <taxon>Lophotrochozoa</taxon>
        <taxon>Mollusca</taxon>
        <taxon>Gastropoda</taxon>
        <taxon>Heterobranchia</taxon>
        <taxon>Euthyneura</taxon>
        <taxon>Panpulmonata</taxon>
        <taxon>Sacoglossa</taxon>
        <taxon>Placobranchoidea</taxon>
        <taxon>Plakobranchidae</taxon>
        <taxon>Plakobranchus</taxon>
    </lineage>
</organism>
<accession>A0AAV4AH72</accession>
<feature type="region of interest" description="Disordered" evidence="1">
    <location>
        <begin position="35"/>
        <end position="85"/>
    </location>
</feature>
<evidence type="ECO:0000256" key="1">
    <source>
        <dbReference type="SAM" id="MobiDB-lite"/>
    </source>
</evidence>
<protein>
    <submittedName>
        <fullName evidence="2">Uncharacterized protein</fullName>
    </submittedName>
</protein>